<gene>
    <name evidence="8" type="ORF">B1806_07710</name>
</gene>
<evidence type="ECO:0000313" key="8">
    <source>
        <dbReference type="EMBL" id="THD10580.1"/>
    </source>
</evidence>
<proteinExistence type="predicted"/>
<keyword evidence="3 7" id="KW-0732">Signal</keyword>
<keyword evidence="1" id="KW-0121">Carboxypeptidase</keyword>
<accession>A0A4S3KP06</accession>
<dbReference type="OrthoDB" id="9770107at2"/>
<keyword evidence="5" id="KW-0325">Glycoprotein</keyword>
<feature type="chain" id="PRO_5020782419" description="Peptidase S10" evidence="7">
    <location>
        <begin position="23"/>
        <end position="519"/>
    </location>
</feature>
<dbReference type="GO" id="GO:0006508">
    <property type="term" value="P:proteolysis"/>
    <property type="evidence" value="ECO:0007669"/>
    <property type="project" value="UniProtKB-KW"/>
</dbReference>
<dbReference type="InterPro" id="IPR001563">
    <property type="entry name" value="Peptidase_S10"/>
</dbReference>
<dbReference type="Pfam" id="PF00450">
    <property type="entry name" value="Peptidase_S10"/>
    <property type="match status" value="1"/>
</dbReference>
<evidence type="ECO:0008006" key="10">
    <source>
        <dbReference type="Google" id="ProtNLM"/>
    </source>
</evidence>
<sequence length="519" mass="56927">MKRNLALLLAGTALSLSLGVSAADAPAKPETQSAAAHVAPPKDEKSVTHGSVTINGKRIDYTATAGTIILKNKEGKPTGSMFYVAYVKNGVRDPSTRPIAFLYNGGPGSSSVWLHMGAFGPVRVISGDARHTPPAPYNVVNNNDSLLDVSDLVFIDAMGTGFSRIIGKDQGGVGTPKDFYGVNADGKAFTQFISDYVSRNDRWNSPKYLIGESYGTTRSAVLVNDLQQQGMDFNGVVLMSSILNFETDSFNPGNDLPYISFLPSYAAVACYHKVTQCPADLPAYLQQVKNFARGEYASALMLGSSLPAAEKAQIVQKLAQYTGLKPSYIEKADLRVSLFQFMAELQRSKDLVTGRLDGRYSGYAADQLAEYAFNDPQSDAITGAYTAAFNRYVRQTLHFGEDRNYIVLSDTVGRDWNWKHYGGRINWPGYTNVAPDLAAAMRYNPHLKVQIENGYYDLATPFYGTEYTVEHLGLPPALQKNITLNFYDCGHMLYEQPQSIKQLHANLVNFIRGSDQGNR</sequence>
<keyword evidence="2" id="KW-0645">Protease</keyword>
<evidence type="ECO:0000256" key="2">
    <source>
        <dbReference type="ARBA" id="ARBA00022670"/>
    </source>
</evidence>
<evidence type="ECO:0000256" key="3">
    <source>
        <dbReference type="ARBA" id="ARBA00022729"/>
    </source>
</evidence>
<evidence type="ECO:0000256" key="4">
    <source>
        <dbReference type="ARBA" id="ARBA00022801"/>
    </source>
</evidence>
<dbReference type="RefSeq" id="WP_081125915.1">
    <property type="nucleotide sequence ID" value="NZ_LDOS01000001.1"/>
</dbReference>
<organism evidence="8 9">
    <name type="scientific">Metallibacterium scheffleri</name>
    <dbReference type="NCBI Taxonomy" id="993689"/>
    <lineage>
        <taxon>Bacteria</taxon>
        <taxon>Pseudomonadati</taxon>
        <taxon>Pseudomonadota</taxon>
        <taxon>Gammaproteobacteria</taxon>
        <taxon>Lysobacterales</taxon>
        <taxon>Rhodanobacteraceae</taxon>
        <taxon>Metallibacterium</taxon>
    </lineage>
</organism>
<dbReference type="GO" id="GO:0004185">
    <property type="term" value="F:serine-type carboxypeptidase activity"/>
    <property type="evidence" value="ECO:0007669"/>
    <property type="project" value="InterPro"/>
</dbReference>
<protein>
    <recommendedName>
        <fullName evidence="10">Peptidase S10</fullName>
    </recommendedName>
</protein>
<dbReference type="PANTHER" id="PTHR11802:SF3">
    <property type="entry name" value="RETINOID-INDUCIBLE SERINE CARBOXYPEPTIDASE"/>
    <property type="match status" value="1"/>
</dbReference>
<dbReference type="SUPFAM" id="SSF53474">
    <property type="entry name" value="alpha/beta-Hydrolases"/>
    <property type="match status" value="1"/>
</dbReference>
<dbReference type="EMBL" id="MWQO01000024">
    <property type="protein sequence ID" value="THD10580.1"/>
    <property type="molecule type" value="Genomic_DNA"/>
</dbReference>
<evidence type="ECO:0000256" key="7">
    <source>
        <dbReference type="SAM" id="SignalP"/>
    </source>
</evidence>
<dbReference type="Gene3D" id="3.40.50.1820">
    <property type="entry name" value="alpha/beta hydrolase"/>
    <property type="match status" value="1"/>
</dbReference>
<evidence type="ECO:0000313" key="9">
    <source>
        <dbReference type="Proteomes" id="UP000307749"/>
    </source>
</evidence>
<reference evidence="8 9" key="1">
    <citation type="submission" date="2017-02" db="EMBL/GenBank/DDBJ databases">
        <title>Whole genome sequencing of Metallibacterium scheffleri DSM 24874 (T).</title>
        <authorList>
            <person name="Kumar S."/>
            <person name="Patil P."/>
            <person name="Patil P.B."/>
        </authorList>
    </citation>
    <scope>NUCLEOTIDE SEQUENCE [LARGE SCALE GENOMIC DNA]</scope>
    <source>
        <strain evidence="8 9">DSM 24874</strain>
    </source>
</reference>
<keyword evidence="9" id="KW-1185">Reference proteome</keyword>
<feature type="signal peptide" evidence="7">
    <location>
        <begin position="1"/>
        <end position="22"/>
    </location>
</feature>
<name>A0A4S3KP06_9GAMM</name>
<dbReference type="AlphaFoldDB" id="A0A4S3KP06"/>
<dbReference type="STRING" id="993689.GCA_002077135_00480"/>
<feature type="region of interest" description="Disordered" evidence="6">
    <location>
        <begin position="29"/>
        <end position="49"/>
    </location>
</feature>
<comment type="caution">
    <text evidence="8">The sequence shown here is derived from an EMBL/GenBank/DDBJ whole genome shotgun (WGS) entry which is preliminary data.</text>
</comment>
<evidence type="ECO:0000256" key="5">
    <source>
        <dbReference type="ARBA" id="ARBA00023180"/>
    </source>
</evidence>
<dbReference type="PANTHER" id="PTHR11802">
    <property type="entry name" value="SERINE PROTEASE FAMILY S10 SERINE CARBOXYPEPTIDASE"/>
    <property type="match status" value="1"/>
</dbReference>
<keyword evidence="4" id="KW-0378">Hydrolase</keyword>
<evidence type="ECO:0000256" key="6">
    <source>
        <dbReference type="SAM" id="MobiDB-lite"/>
    </source>
</evidence>
<dbReference type="InterPro" id="IPR029058">
    <property type="entry name" value="AB_hydrolase_fold"/>
</dbReference>
<dbReference type="Proteomes" id="UP000307749">
    <property type="component" value="Unassembled WGS sequence"/>
</dbReference>
<evidence type="ECO:0000256" key="1">
    <source>
        <dbReference type="ARBA" id="ARBA00022645"/>
    </source>
</evidence>